<evidence type="ECO:0000313" key="4">
    <source>
        <dbReference type="Proteomes" id="UP001221898"/>
    </source>
</evidence>
<accession>A0AAD7VWZ1</accession>
<organism evidence="3 4">
    <name type="scientific">Aldrovandia affinis</name>
    <dbReference type="NCBI Taxonomy" id="143900"/>
    <lineage>
        <taxon>Eukaryota</taxon>
        <taxon>Metazoa</taxon>
        <taxon>Chordata</taxon>
        <taxon>Craniata</taxon>
        <taxon>Vertebrata</taxon>
        <taxon>Euteleostomi</taxon>
        <taxon>Actinopterygii</taxon>
        <taxon>Neopterygii</taxon>
        <taxon>Teleostei</taxon>
        <taxon>Notacanthiformes</taxon>
        <taxon>Halosauridae</taxon>
        <taxon>Aldrovandia</taxon>
    </lineage>
</organism>
<dbReference type="SUPFAM" id="SSF103378">
    <property type="entry name" value="2-methylcitrate dehydratase PrpD"/>
    <property type="match status" value="1"/>
</dbReference>
<dbReference type="EMBL" id="JAINUG010002698">
    <property type="protein sequence ID" value="KAJ8347436.1"/>
    <property type="molecule type" value="Genomic_DNA"/>
</dbReference>
<dbReference type="InterPro" id="IPR005656">
    <property type="entry name" value="MmgE_PrpD"/>
</dbReference>
<reference evidence="3" key="1">
    <citation type="journal article" date="2023" name="Science">
        <title>Genome structures resolve the early diversification of teleost fishes.</title>
        <authorList>
            <person name="Parey E."/>
            <person name="Louis A."/>
            <person name="Montfort J."/>
            <person name="Bouchez O."/>
            <person name="Roques C."/>
            <person name="Iampietro C."/>
            <person name="Lluch J."/>
            <person name="Castinel A."/>
            <person name="Donnadieu C."/>
            <person name="Desvignes T."/>
            <person name="Floi Bucao C."/>
            <person name="Jouanno E."/>
            <person name="Wen M."/>
            <person name="Mejri S."/>
            <person name="Dirks R."/>
            <person name="Jansen H."/>
            <person name="Henkel C."/>
            <person name="Chen W.J."/>
            <person name="Zahm M."/>
            <person name="Cabau C."/>
            <person name="Klopp C."/>
            <person name="Thompson A.W."/>
            <person name="Robinson-Rechavi M."/>
            <person name="Braasch I."/>
            <person name="Lecointre G."/>
            <person name="Bobe J."/>
            <person name="Postlethwait J.H."/>
            <person name="Berthelot C."/>
            <person name="Roest Crollius H."/>
            <person name="Guiguen Y."/>
        </authorList>
    </citation>
    <scope>NUCLEOTIDE SEQUENCE</scope>
    <source>
        <strain evidence="3">NC1722</strain>
    </source>
</reference>
<dbReference type="Proteomes" id="UP001221898">
    <property type="component" value="Unassembled WGS sequence"/>
</dbReference>
<sequence>MLFLQRSSRHVSAIRRWHKSALEVVEQPAPEETVTGSFGAFIHGVKPEQMSQTVLRRSKRMVLDSLGVGLLGSTTQVFQLALQHCQQMYAPDDISSVYGHSGIRLSPTLAAFVNGVAVSNDGHVHIVLWACSLGIAPRQGKV</sequence>
<dbReference type="GO" id="GO:0006952">
    <property type="term" value="P:defense response"/>
    <property type="evidence" value="ECO:0007669"/>
    <property type="project" value="TreeGrafter"/>
</dbReference>
<dbReference type="InterPro" id="IPR042183">
    <property type="entry name" value="MmgE/PrpD_sf_1"/>
</dbReference>
<evidence type="ECO:0000313" key="3">
    <source>
        <dbReference type="EMBL" id="KAJ8347436.1"/>
    </source>
</evidence>
<dbReference type="Pfam" id="PF03972">
    <property type="entry name" value="MmgE_PrpD_N"/>
    <property type="match status" value="1"/>
</dbReference>
<proteinExistence type="inferred from homology"/>
<keyword evidence="4" id="KW-1185">Reference proteome</keyword>
<dbReference type="InterPro" id="IPR045336">
    <property type="entry name" value="MmgE_PrpD_N"/>
</dbReference>
<dbReference type="PANTHER" id="PTHR16943">
    <property type="entry name" value="2-METHYLCITRATE DEHYDRATASE-RELATED"/>
    <property type="match status" value="1"/>
</dbReference>
<dbReference type="Gene3D" id="1.10.4100.10">
    <property type="entry name" value="2-methylcitrate dehydratase PrpD"/>
    <property type="match status" value="1"/>
</dbReference>
<name>A0AAD7VWZ1_9TELE</name>
<comment type="caution">
    <text evidence="3">The sequence shown here is derived from an EMBL/GenBank/DDBJ whole genome shotgun (WGS) entry which is preliminary data.</text>
</comment>
<evidence type="ECO:0000256" key="1">
    <source>
        <dbReference type="ARBA" id="ARBA00006174"/>
    </source>
</evidence>
<protein>
    <recommendedName>
        <fullName evidence="2">MmgE/PrpD N-terminal domain-containing protein</fullName>
    </recommendedName>
</protein>
<dbReference type="GO" id="GO:0047613">
    <property type="term" value="F:aconitate decarboxylase activity"/>
    <property type="evidence" value="ECO:0007669"/>
    <property type="project" value="TreeGrafter"/>
</dbReference>
<feature type="domain" description="MmgE/PrpD N-terminal" evidence="2">
    <location>
        <begin position="38"/>
        <end position="118"/>
    </location>
</feature>
<dbReference type="AlphaFoldDB" id="A0AAD7VWZ1"/>
<gene>
    <name evidence="3" type="ORF">AAFF_G00201150</name>
</gene>
<evidence type="ECO:0000259" key="2">
    <source>
        <dbReference type="Pfam" id="PF03972"/>
    </source>
</evidence>
<dbReference type="PANTHER" id="PTHR16943:SF14">
    <property type="entry name" value="CIS-ACONITATE DECARBOXYLASE"/>
    <property type="match status" value="1"/>
</dbReference>
<dbReference type="InterPro" id="IPR036148">
    <property type="entry name" value="MmgE/PrpD_sf"/>
</dbReference>
<dbReference type="GO" id="GO:0005739">
    <property type="term" value="C:mitochondrion"/>
    <property type="evidence" value="ECO:0007669"/>
    <property type="project" value="TreeGrafter"/>
</dbReference>
<comment type="similarity">
    <text evidence="1">Belongs to the PrpD family.</text>
</comment>